<feature type="domain" description="Integrase catalytic" evidence="4">
    <location>
        <begin position="534"/>
        <end position="692"/>
    </location>
</feature>
<dbReference type="GO" id="GO:0003676">
    <property type="term" value="F:nucleic acid binding"/>
    <property type="evidence" value="ECO:0007669"/>
    <property type="project" value="InterPro"/>
</dbReference>
<dbReference type="GO" id="GO:0016779">
    <property type="term" value="F:nucleotidyltransferase activity"/>
    <property type="evidence" value="ECO:0007669"/>
    <property type="project" value="UniProtKB-KW"/>
</dbReference>
<feature type="region of interest" description="Disordered" evidence="3">
    <location>
        <begin position="266"/>
        <end position="286"/>
    </location>
</feature>
<dbReference type="GO" id="GO:0015074">
    <property type="term" value="P:DNA integration"/>
    <property type="evidence" value="ECO:0007669"/>
    <property type="project" value="InterPro"/>
</dbReference>
<dbReference type="InterPro" id="IPR000477">
    <property type="entry name" value="RT_dom"/>
</dbReference>
<comment type="similarity">
    <text evidence="1">Belongs to the beta type-B retroviral polymerase family. HERV class-II K(HML-2) pol subfamily.</text>
</comment>
<reference evidence="5" key="1">
    <citation type="submission" date="2021-02" db="EMBL/GenBank/DDBJ databases">
        <title>Comparative genomics reveals that relaxation of natural selection precedes convergent phenotypic evolution of cavefish.</title>
        <authorList>
            <person name="Peng Z."/>
        </authorList>
    </citation>
    <scope>NUCLEOTIDE SEQUENCE</scope>
    <source>
        <tissue evidence="5">Muscle</tissue>
    </source>
</reference>
<dbReference type="Gene3D" id="3.10.10.10">
    <property type="entry name" value="HIV Type 1 Reverse Transcriptase, subunit A, domain 1"/>
    <property type="match status" value="1"/>
</dbReference>
<dbReference type="InterPro" id="IPR036397">
    <property type="entry name" value="RNaseH_sf"/>
</dbReference>
<name>A0A9W7X222_TRIRA</name>
<feature type="non-terminal residue" evidence="5">
    <location>
        <position position="1220"/>
    </location>
</feature>
<evidence type="ECO:0000313" key="5">
    <source>
        <dbReference type="EMBL" id="KAI7812349.1"/>
    </source>
</evidence>
<dbReference type="FunFam" id="3.30.420.10:FF:000032">
    <property type="entry name" value="Retrovirus-related Pol polyprotein from transposon 297-like Protein"/>
    <property type="match status" value="1"/>
</dbReference>
<dbReference type="PANTHER" id="PTHR37984">
    <property type="entry name" value="PROTEIN CBG26694"/>
    <property type="match status" value="1"/>
</dbReference>
<dbReference type="InterPro" id="IPR021109">
    <property type="entry name" value="Peptidase_aspartic_dom_sf"/>
</dbReference>
<evidence type="ECO:0000259" key="4">
    <source>
        <dbReference type="PROSITE" id="PS50994"/>
    </source>
</evidence>
<dbReference type="Gene3D" id="3.30.70.270">
    <property type="match status" value="1"/>
</dbReference>
<comment type="caution">
    <text evidence="5">The sequence shown here is derived from an EMBL/GenBank/DDBJ whole genome shotgun (WGS) entry which is preliminary data.</text>
</comment>
<dbReference type="SUPFAM" id="SSF50630">
    <property type="entry name" value="Acid proteases"/>
    <property type="match status" value="1"/>
</dbReference>
<dbReference type="Gene3D" id="3.30.420.10">
    <property type="entry name" value="Ribonuclease H-like superfamily/Ribonuclease H"/>
    <property type="match status" value="1"/>
</dbReference>
<evidence type="ECO:0000256" key="3">
    <source>
        <dbReference type="SAM" id="MobiDB-lite"/>
    </source>
</evidence>
<dbReference type="AlphaFoldDB" id="A0A9W7X222"/>
<dbReference type="InterPro" id="IPR043128">
    <property type="entry name" value="Rev_trsase/Diguanyl_cyclase"/>
</dbReference>
<dbReference type="PROSITE" id="PS50994">
    <property type="entry name" value="INTEGRASE"/>
    <property type="match status" value="1"/>
</dbReference>
<dbReference type="InterPro" id="IPR054465">
    <property type="entry name" value="Integrase_p58-like_C"/>
</dbReference>
<dbReference type="InterPro" id="IPR012337">
    <property type="entry name" value="RNaseH-like_sf"/>
</dbReference>
<dbReference type="SUPFAM" id="SSF56672">
    <property type="entry name" value="DNA/RNA polymerases"/>
    <property type="match status" value="1"/>
</dbReference>
<dbReference type="SUPFAM" id="SSF53098">
    <property type="entry name" value="Ribonuclease H-like"/>
    <property type="match status" value="1"/>
</dbReference>
<dbReference type="EC" id="3.1.26.4" evidence="2"/>
<sequence>LKRRQDLEREKDSLWAGLQALEQAQLWYQSRLKLNSQRQSSSSTGYHEREGRVSCALRSCLQRVNGSLGTLMSDTSLRSHPAPEETGGSDWALRCTNTTLVKRTRYTGAETREGGRRDTAIMQAASGTPFADIIASLAVLHREQHQALLDLRSDHELRFQTIFQAQREDRESFRSWMGQGVRAEASAPVTTAAFLPLSKMGPEDDPEAFLDLFEKTAETSGWPPEDWARRLLPLLSGEAQLAARPLPVQNLLVFDDLKRAILQRVPSPRSTTSAASTTVSPARGLHERVSCSAPGIPGRPWVHPLSAPFACSTSHHSGGGDAWAGLLAMRRPGPLGRSVPSDGNRDDGPGSRHAAGCPRSEWRVPNSCEYRGGTYPALVDSGCNQTSIHQSLVRPGALDNSRMVRVRCVHGDVVRYPLIPVLIQFRREKHRVEVAVNPHLRHPLILGTNWPAFAELLECLCAGVAWGPEAQGVGALVQAGEAVTGEASGSKGRILSERDDFPLEQSREESLKFAWEQLVNPPASPKAPLRPLPLMQVPFDRIGMDLIGPLERSARGHRFALVLVDYATRYPEAVPLHSISAKSVAEALFRVISRVGIPREILTDQGTAFMSRTIRELYELLGIKSVRTSVFHPQTDGLVERFNRTLKTMIRKFVNEDAKNWDKWLEPLLFAVREVPQASTGFSPFELLFGHQPRGVLDVLRETWEDGPSNSKNEIQHVLDLRTKLHTLGRLSMENLLQAQEKQSRLYNRGTNLRKFSPGEKVLVLLPTSSSKLLAKWQGPFKVTRQVGDLDYEVIRSDRRGARQIYHLNLLKKWQEVEPVMLATVISGEDDLGPEANIKPQSLTLALGGDHLSPSQLTDIARLQAEFADVFSPLLGRTKLIQHHIDTVPGVVVRSRPYRLPEHKKNVVQTELAAMLEMGVIEESNSDWASPKVLVPKTDGSVRFCVDYRKRLMDRILRPHTAYAAAYLDDIIIYSNDWQRHIQHLRAVLGVLRAAGLTANPKKCAVGRVEVRYLGFHLGHEQVRPQINKTAAVATCPSPKTKKEDDDHHLLECSWSRRQAIRYPAESEEALVCKKSSEVPAIFMKRYLMLKRRQDLEREKDSLWAGLQALEQAQLWYQSRLKLNSQRQSSSSTGYHEREGRVSCALRSCLQRVNGSLGTLMSDTSLRSHPAPEETGGSDWALRCTNTTLVKEVIQQNLQISMLELEKARLQRLVSSSTSV</sequence>
<dbReference type="PANTHER" id="PTHR37984:SF15">
    <property type="entry name" value="INTEGRASE CATALYTIC DOMAIN-CONTAINING PROTEIN"/>
    <property type="match status" value="1"/>
</dbReference>
<feature type="compositionally biased region" description="Low complexity" evidence="3">
    <location>
        <begin position="266"/>
        <end position="283"/>
    </location>
</feature>
<organism evidence="5 6">
    <name type="scientific">Triplophysa rosa</name>
    <name type="common">Cave loach</name>
    <dbReference type="NCBI Taxonomy" id="992332"/>
    <lineage>
        <taxon>Eukaryota</taxon>
        <taxon>Metazoa</taxon>
        <taxon>Chordata</taxon>
        <taxon>Craniata</taxon>
        <taxon>Vertebrata</taxon>
        <taxon>Euteleostomi</taxon>
        <taxon>Actinopterygii</taxon>
        <taxon>Neopterygii</taxon>
        <taxon>Teleostei</taxon>
        <taxon>Ostariophysi</taxon>
        <taxon>Cypriniformes</taxon>
        <taxon>Nemacheilidae</taxon>
        <taxon>Triplophysa</taxon>
    </lineage>
</organism>
<dbReference type="InterPro" id="IPR043502">
    <property type="entry name" value="DNA/RNA_pol_sf"/>
</dbReference>
<feature type="region of interest" description="Disordered" evidence="3">
    <location>
        <begin position="334"/>
        <end position="358"/>
    </location>
</feature>
<accession>A0A9W7X222</accession>
<evidence type="ECO:0000313" key="6">
    <source>
        <dbReference type="Proteomes" id="UP001059041"/>
    </source>
</evidence>
<dbReference type="Pfam" id="PF11414">
    <property type="entry name" value="Suppressor_APC"/>
    <property type="match status" value="2"/>
</dbReference>
<gene>
    <name evidence="5" type="ORF">IRJ41_000148</name>
</gene>
<feature type="region of interest" description="Disordered" evidence="3">
    <location>
        <begin position="71"/>
        <end position="91"/>
    </location>
</feature>
<dbReference type="CDD" id="cd01647">
    <property type="entry name" value="RT_LTR"/>
    <property type="match status" value="1"/>
</dbReference>
<keyword evidence="6" id="KW-1185">Reference proteome</keyword>
<evidence type="ECO:0000256" key="2">
    <source>
        <dbReference type="ARBA" id="ARBA00012180"/>
    </source>
</evidence>
<dbReference type="Pfam" id="PF22938">
    <property type="entry name" value="Integrase_p58_C"/>
    <property type="match status" value="1"/>
</dbReference>
<protein>
    <recommendedName>
        <fullName evidence="2">ribonuclease H</fullName>
        <ecNumber evidence="2">3.1.26.4</ecNumber>
    </recommendedName>
</protein>
<proteinExistence type="inferred from homology"/>
<dbReference type="Proteomes" id="UP001059041">
    <property type="component" value="Linkage Group LG2"/>
</dbReference>
<dbReference type="InterPro" id="IPR050951">
    <property type="entry name" value="Retrovirus_Pol_polyprotein"/>
</dbReference>
<evidence type="ECO:0000256" key="1">
    <source>
        <dbReference type="ARBA" id="ARBA00010879"/>
    </source>
</evidence>
<dbReference type="InterPro" id="IPR001584">
    <property type="entry name" value="Integrase_cat-core"/>
</dbReference>
<dbReference type="EMBL" id="JAFHDT010000002">
    <property type="protein sequence ID" value="KAI7812349.1"/>
    <property type="molecule type" value="Genomic_DNA"/>
</dbReference>
<dbReference type="Pfam" id="PF00078">
    <property type="entry name" value="RVT_1"/>
    <property type="match status" value="1"/>
</dbReference>
<dbReference type="GO" id="GO:0004523">
    <property type="term" value="F:RNA-DNA hybrid ribonuclease activity"/>
    <property type="evidence" value="ECO:0007669"/>
    <property type="project" value="UniProtKB-EC"/>
</dbReference>
<dbReference type="Pfam" id="PF00665">
    <property type="entry name" value="rve"/>
    <property type="match status" value="1"/>
</dbReference>